<dbReference type="GO" id="GO:0005829">
    <property type="term" value="C:cytosol"/>
    <property type="evidence" value="ECO:0007669"/>
    <property type="project" value="TreeGrafter"/>
</dbReference>
<dbReference type="CDD" id="cd19081">
    <property type="entry name" value="AKR_AKR9C1"/>
    <property type="match status" value="1"/>
</dbReference>
<sequence length="313" mass="33265">MSQRPLGRSGLSIAPLVFGGNVFGWTADEATSFRLIDAFVDGGFDAIDTADVYSAWVPGHEGGESEATIGRWLAAGGKRDRIKILTKVAKWPRRPGLSAANIVAALEDSLRRLNTDYVDLYQSHEDDAATPIDETLEAFDRLVKAGKVRAIGASNFTPERLEASLKTSADRGLARYESIQPKFNLYDRDEVEGALADLTAREGVGIIPFYGLAAGFLTGKYRSEADLEGKARGRTVKGYLNDKGLRILAALDQAAEATGGTPAQVALAWIVAHPAITAPIASATSVAQLEELLAGVRLTLPADVIAALDAAGR</sequence>
<dbReference type="Proteomes" id="UP000281192">
    <property type="component" value="Chromosome"/>
</dbReference>
<evidence type="ECO:0000256" key="1">
    <source>
        <dbReference type="ARBA" id="ARBA00023002"/>
    </source>
</evidence>
<evidence type="ECO:0000313" key="4">
    <source>
        <dbReference type="EMBL" id="PLR19266.1"/>
    </source>
</evidence>
<protein>
    <submittedName>
        <fullName evidence="4">Alcohol dehydrogenase</fullName>
    </submittedName>
</protein>
<dbReference type="InterPro" id="IPR050523">
    <property type="entry name" value="AKR_Detox_Biosynth"/>
</dbReference>
<name>A0A2N5CZT3_9CAUL</name>
<reference evidence="4 5" key="1">
    <citation type="submission" date="2017-12" db="EMBL/GenBank/DDBJ databases">
        <title>The genome sequence of Caulobacter flavus CGMCC1 15093.</title>
        <authorList>
            <person name="Gao J."/>
            <person name="Mao X."/>
            <person name="Sun J."/>
        </authorList>
    </citation>
    <scope>NUCLEOTIDE SEQUENCE [LARGE SCALE GENOMIC DNA]</scope>
    <source>
        <strain evidence="4 5">CGMCC1 15093</strain>
    </source>
</reference>
<dbReference type="AlphaFoldDB" id="A0A2N5CZT3"/>
<feature type="domain" description="NADP-dependent oxidoreductase" evidence="2">
    <location>
        <begin position="15"/>
        <end position="311"/>
    </location>
</feature>
<dbReference type="EMBL" id="CP026100">
    <property type="protein sequence ID" value="AYV45052.1"/>
    <property type="molecule type" value="Genomic_DNA"/>
</dbReference>
<dbReference type="PANTHER" id="PTHR43364:SF6">
    <property type="entry name" value="OXIDOREDUCTASE-RELATED"/>
    <property type="match status" value="1"/>
</dbReference>
<proteinExistence type="predicted"/>
<evidence type="ECO:0000313" key="3">
    <source>
        <dbReference type="EMBL" id="AYV45052.1"/>
    </source>
</evidence>
<dbReference type="PRINTS" id="PR00069">
    <property type="entry name" value="ALDKETRDTASE"/>
</dbReference>
<dbReference type="Gene3D" id="3.20.20.100">
    <property type="entry name" value="NADP-dependent oxidoreductase domain"/>
    <property type="match status" value="1"/>
</dbReference>
<dbReference type="RefSeq" id="WP_101711826.1">
    <property type="nucleotide sequence ID" value="NZ_CP026100.1"/>
</dbReference>
<dbReference type="SUPFAM" id="SSF51430">
    <property type="entry name" value="NAD(P)-linked oxidoreductase"/>
    <property type="match status" value="1"/>
</dbReference>
<dbReference type="Proteomes" id="UP000234483">
    <property type="component" value="Unassembled WGS sequence"/>
</dbReference>
<dbReference type="InterPro" id="IPR020471">
    <property type="entry name" value="AKR"/>
</dbReference>
<gene>
    <name evidence="3" type="ORF">C1707_01645</name>
    <name evidence="4" type="ORF">CFHF_04525</name>
</gene>
<dbReference type="EMBL" id="PJRQ01000008">
    <property type="protein sequence ID" value="PLR19266.1"/>
    <property type="molecule type" value="Genomic_DNA"/>
</dbReference>
<evidence type="ECO:0000313" key="6">
    <source>
        <dbReference type="Proteomes" id="UP000281192"/>
    </source>
</evidence>
<dbReference type="FunFam" id="3.20.20.100:FF:000004">
    <property type="entry name" value="Oxidoreductase, aldo/keto reductase"/>
    <property type="match status" value="1"/>
</dbReference>
<organism evidence="4 5">
    <name type="scientific">Caulobacter flavus</name>
    <dbReference type="NCBI Taxonomy" id="1679497"/>
    <lineage>
        <taxon>Bacteria</taxon>
        <taxon>Pseudomonadati</taxon>
        <taxon>Pseudomonadota</taxon>
        <taxon>Alphaproteobacteria</taxon>
        <taxon>Caulobacterales</taxon>
        <taxon>Caulobacteraceae</taxon>
        <taxon>Caulobacter</taxon>
    </lineage>
</organism>
<dbReference type="InterPro" id="IPR023210">
    <property type="entry name" value="NADP_OxRdtase_dom"/>
</dbReference>
<keyword evidence="1" id="KW-0560">Oxidoreductase</keyword>
<reference evidence="3 6" key="2">
    <citation type="submission" date="2018-01" db="EMBL/GenBank/DDBJ databases">
        <title>Complete genome sequence of Caulobacter flavus RHGG3.</title>
        <authorList>
            <person name="Yang E."/>
        </authorList>
    </citation>
    <scope>NUCLEOTIDE SEQUENCE [LARGE SCALE GENOMIC DNA]</scope>
    <source>
        <strain evidence="3 6">RHGG3</strain>
    </source>
</reference>
<dbReference type="OrthoDB" id="9803483at2"/>
<dbReference type="InterPro" id="IPR036812">
    <property type="entry name" value="NAD(P)_OxRdtase_dom_sf"/>
</dbReference>
<dbReference type="PANTHER" id="PTHR43364">
    <property type="entry name" value="NADH-SPECIFIC METHYLGLYOXAL REDUCTASE-RELATED"/>
    <property type="match status" value="1"/>
</dbReference>
<dbReference type="GO" id="GO:0016491">
    <property type="term" value="F:oxidoreductase activity"/>
    <property type="evidence" value="ECO:0007669"/>
    <property type="project" value="UniProtKB-KW"/>
</dbReference>
<accession>A0A2N5CZT3</accession>
<dbReference type="Pfam" id="PF00248">
    <property type="entry name" value="Aldo_ket_red"/>
    <property type="match status" value="1"/>
</dbReference>
<evidence type="ECO:0000259" key="2">
    <source>
        <dbReference type="Pfam" id="PF00248"/>
    </source>
</evidence>
<dbReference type="KEGG" id="cfh:C1707_01645"/>
<evidence type="ECO:0000313" key="5">
    <source>
        <dbReference type="Proteomes" id="UP000234483"/>
    </source>
</evidence>
<keyword evidence="6" id="KW-1185">Reference proteome</keyword>